<feature type="compositionally biased region" description="Gly residues" evidence="1">
    <location>
        <begin position="374"/>
        <end position="400"/>
    </location>
</feature>
<dbReference type="Proteomes" id="UP000471166">
    <property type="component" value="Unassembled WGS sequence"/>
</dbReference>
<evidence type="ECO:0000313" key="2">
    <source>
        <dbReference type="EMBL" id="NEW36703.1"/>
    </source>
</evidence>
<dbReference type="AlphaFoldDB" id="A0A6P1CYG6"/>
<proteinExistence type="predicted"/>
<dbReference type="RefSeq" id="WP_163848259.1">
    <property type="nucleotide sequence ID" value="NZ_AP026979.1"/>
</dbReference>
<feature type="compositionally biased region" description="Gly residues" evidence="1">
    <location>
        <begin position="233"/>
        <end position="269"/>
    </location>
</feature>
<evidence type="ECO:0000256" key="1">
    <source>
        <dbReference type="SAM" id="MobiDB-lite"/>
    </source>
</evidence>
<evidence type="ECO:0008006" key="4">
    <source>
        <dbReference type="Google" id="ProtNLM"/>
    </source>
</evidence>
<dbReference type="EMBL" id="JAAGVB010000093">
    <property type="protein sequence ID" value="NEW36703.1"/>
    <property type="molecule type" value="Genomic_DNA"/>
</dbReference>
<reference evidence="2 3" key="1">
    <citation type="submission" date="2020-01" db="EMBL/GenBank/DDBJ databases">
        <title>Genetics and antimicrobial susceptibilities of Nocardia species isolated from the soil; a comparison with species isolated from humans.</title>
        <authorList>
            <person name="Carrasco G."/>
            <person name="Monzon S."/>
            <person name="Sansegundo M."/>
            <person name="Garcia E."/>
            <person name="Garrido N."/>
            <person name="Medina M.J."/>
            <person name="Villalon P."/>
            <person name="Ramirez-Arocha A.C."/>
            <person name="Jimenez P."/>
            <person name="Cuesta I."/>
            <person name="Valdezate S."/>
        </authorList>
    </citation>
    <scope>NUCLEOTIDE SEQUENCE [LARGE SCALE GENOMIC DNA]</scope>
    <source>
        <strain evidence="2 3">CNM20110626</strain>
    </source>
</reference>
<feature type="compositionally biased region" description="Gly residues" evidence="1">
    <location>
        <begin position="317"/>
        <end position="362"/>
    </location>
</feature>
<protein>
    <recommendedName>
        <fullName evidence="4">PPE domain-containing protein</fullName>
    </recommendedName>
</protein>
<accession>A0A6P1CYG6</accession>
<feature type="region of interest" description="Disordered" evidence="1">
    <location>
        <begin position="207"/>
        <end position="442"/>
    </location>
</feature>
<evidence type="ECO:0000313" key="3">
    <source>
        <dbReference type="Proteomes" id="UP000471166"/>
    </source>
</evidence>
<feature type="compositionally biased region" description="Low complexity" evidence="1">
    <location>
        <begin position="363"/>
        <end position="373"/>
    </location>
</feature>
<name>A0A6P1CYG6_9NOCA</name>
<feature type="compositionally biased region" description="Low complexity" evidence="1">
    <location>
        <begin position="279"/>
        <end position="316"/>
    </location>
</feature>
<organism evidence="2 3">
    <name type="scientific">Nocardia cyriacigeorgica</name>
    <dbReference type="NCBI Taxonomy" id="135487"/>
    <lineage>
        <taxon>Bacteria</taxon>
        <taxon>Bacillati</taxon>
        <taxon>Actinomycetota</taxon>
        <taxon>Actinomycetes</taxon>
        <taxon>Mycobacteriales</taxon>
        <taxon>Nocardiaceae</taxon>
        <taxon>Nocardia</taxon>
    </lineage>
</organism>
<sequence>MSDDYEEYRRKVIDAQRQWNYDRSAIYLGTAIVASNFDGDYEDPRIQGPDDYDSMTLAQMVQKVNDMKPEIVDAAGEAWWQISNDIEAAATAFNTEFEKTVTAGADGKTAWSGASGPAAVKAVNDYTTRTESLHIAAHLVGNKLKEMVTGLHQTKALMPTAEPPKDMDGKVLPPDGIMKEGDYTAEEAEDEGRRILRTVYGQVAHQTDHNVPVLPAAPKVIDDGPNEPYIPPGEGGGEEGGGGGENGGGENGGGTQGETGGGEETGGGTSTEPDDDDTSTTAASTETQSTPQTTSTPTGTGQATSTGTSGTPTGTGYVPGGSGRSGSGSGFPGRGGGSGGGGSAGGGNTPGAGRSLPGGGQPQSGAAPAAAAAGRGGAAGAGRMGMGGMPMGGMGGARGGGQDEEKSGQSAIKDYLINQQNGEELTGLDSVPKTVPPVLGEG</sequence>
<dbReference type="Gene3D" id="1.20.1260.20">
    <property type="entry name" value="PPE superfamily"/>
    <property type="match status" value="1"/>
</dbReference>
<comment type="caution">
    <text evidence="2">The sequence shown here is derived from an EMBL/GenBank/DDBJ whole genome shotgun (WGS) entry which is preliminary data.</text>
</comment>
<dbReference type="InterPro" id="IPR038332">
    <property type="entry name" value="PPE_sf"/>
</dbReference>
<gene>
    <name evidence="2" type="ORF">GV791_29695</name>
</gene>